<feature type="non-terminal residue" evidence="5">
    <location>
        <position position="1"/>
    </location>
</feature>
<reference evidence="5" key="1">
    <citation type="submission" date="2017-07" db="EMBL/GenBank/DDBJ databases">
        <title>Taro Niue Genome Assembly and Annotation.</title>
        <authorList>
            <person name="Atibalentja N."/>
            <person name="Keating K."/>
            <person name="Fields C.J."/>
        </authorList>
    </citation>
    <scope>NUCLEOTIDE SEQUENCE</scope>
    <source>
        <strain evidence="5">Niue_2</strain>
        <tissue evidence="5">Leaf</tissue>
    </source>
</reference>
<dbReference type="PANTHER" id="PTHR34680">
    <property type="entry name" value="EXPRESSED PROTEIN"/>
    <property type="match status" value="1"/>
</dbReference>
<feature type="compositionally biased region" description="Basic and acidic residues" evidence="3">
    <location>
        <begin position="350"/>
        <end position="360"/>
    </location>
</feature>
<dbReference type="PROSITE" id="PS51667">
    <property type="entry name" value="WRC"/>
    <property type="match status" value="1"/>
</dbReference>
<keyword evidence="1" id="KW-0539">Nucleus</keyword>
<evidence type="ECO:0000313" key="5">
    <source>
        <dbReference type="EMBL" id="MQL77488.1"/>
    </source>
</evidence>
<dbReference type="OrthoDB" id="787182at2759"/>
<dbReference type="InterPro" id="IPR014977">
    <property type="entry name" value="WRC_dom"/>
</dbReference>
<evidence type="ECO:0000256" key="2">
    <source>
        <dbReference type="PROSITE-ProRule" id="PRU01002"/>
    </source>
</evidence>
<feature type="region of interest" description="Disordered" evidence="3">
    <location>
        <begin position="1"/>
        <end position="50"/>
    </location>
</feature>
<protein>
    <recommendedName>
        <fullName evidence="4">WRC domain-containing protein</fullName>
    </recommendedName>
</protein>
<dbReference type="Pfam" id="PF08879">
    <property type="entry name" value="WRC"/>
    <property type="match status" value="1"/>
</dbReference>
<dbReference type="PANTHER" id="PTHR34680:SF3">
    <property type="entry name" value="EXPRESSED PROTEIN"/>
    <property type="match status" value="1"/>
</dbReference>
<comment type="caution">
    <text evidence="5">The sequence shown here is derived from an EMBL/GenBank/DDBJ whole genome shotgun (WGS) entry which is preliminary data.</text>
</comment>
<feature type="compositionally biased region" description="Pro residues" evidence="3">
    <location>
        <begin position="1"/>
        <end position="14"/>
    </location>
</feature>
<sequence length="621" mass="67557">RVRSGPPPENPTPPFSRHWSTAAGILLPHPPPPGGWRRRARSFPPSSAPTPADVALARMRIRKHAARILSSLSIPTQSLASAAAGGRELGMHVCELNQSPWDAMAFTPPESVSFFPYQVGIRGWVLLPLSSGTEEGNSSSPAMAPPRVSPAPGGGELKEPWKAILANQRLQFSAGGHLIWAFISFSSSSPRVRPRVMGVWGFAAAGRALGFARRTEIRSIRFDRSRFARHFFAPNPAICWGGTRERSFPFWGSCPIRVCAFFLLATSPIMLDAPSRHARDWRPLWVPQELEEVEEDSGFAWCGHTEEQDAAAAAAAVSDVSGITAAESTLRRQVKIEVKAEQAAEEEEGEQRKRNRECYSKKRNTSSSNGNITKKTKRKITSSHAAGAADDEKVKVEMQISPPAAAAASTCKKSDGKGWHCKRPAQHPHSLCEYHLNQVRSYYGNGVGTGHAVHHHQQALLKAQDAALVPDNKKKNKKKKTATTTGKKDSCSHGHKSSGGTGGRSRRKPESDFFYYYSGFGPWRGKRRCGGGESDRGDRASSSNVDARDGDDEQRDAAEAAPRDGLPTPTVHDQAPDDLDDDDEDMDGGDHVGGRDGGDDVAAGRRRARKPIKARSLKSLL</sequence>
<dbReference type="AlphaFoldDB" id="A0A843U1H9"/>
<proteinExistence type="predicted"/>
<feature type="region of interest" description="Disordered" evidence="3">
    <location>
        <begin position="465"/>
        <end position="508"/>
    </location>
</feature>
<gene>
    <name evidence="5" type="ORF">Taro_009866</name>
</gene>
<feature type="domain" description="WRC" evidence="4">
    <location>
        <begin position="405"/>
        <end position="449"/>
    </location>
</feature>
<feature type="compositionally biased region" description="Basic and acidic residues" evidence="3">
    <location>
        <begin position="588"/>
        <end position="598"/>
    </location>
</feature>
<name>A0A843U1H9_COLES</name>
<evidence type="ECO:0000259" key="4">
    <source>
        <dbReference type="PROSITE" id="PS51667"/>
    </source>
</evidence>
<organism evidence="5 6">
    <name type="scientific">Colocasia esculenta</name>
    <name type="common">Wild taro</name>
    <name type="synonym">Arum esculentum</name>
    <dbReference type="NCBI Taxonomy" id="4460"/>
    <lineage>
        <taxon>Eukaryota</taxon>
        <taxon>Viridiplantae</taxon>
        <taxon>Streptophyta</taxon>
        <taxon>Embryophyta</taxon>
        <taxon>Tracheophyta</taxon>
        <taxon>Spermatophyta</taxon>
        <taxon>Magnoliopsida</taxon>
        <taxon>Liliopsida</taxon>
        <taxon>Araceae</taxon>
        <taxon>Aroideae</taxon>
        <taxon>Colocasieae</taxon>
        <taxon>Colocasia</taxon>
    </lineage>
</organism>
<accession>A0A843U1H9</accession>
<dbReference type="Proteomes" id="UP000652761">
    <property type="component" value="Unassembled WGS sequence"/>
</dbReference>
<feature type="region of interest" description="Disordered" evidence="3">
    <location>
        <begin position="526"/>
        <end position="621"/>
    </location>
</feature>
<comment type="caution">
    <text evidence="2">Lacks conserved residue(s) required for the propagation of feature annotation.</text>
</comment>
<evidence type="ECO:0000256" key="3">
    <source>
        <dbReference type="SAM" id="MobiDB-lite"/>
    </source>
</evidence>
<feature type="compositionally biased region" description="Basic residues" evidence="3">
    <location>
        <begin position="604"/>
        <end position="621"/>
    </location>
</feature>
<evidence type="ECO:0000256" key="1">
    <source>
        <dbReference type="ARBA" id="ARBA00023242"/>
    </source>
</evidence>
<dbReference type="EMBL" id="NMUH01000351">
    <property type="protein sequence ID" value="MQL77488.1"/>
    <property type="molecule type" value="Genomic_DNA"/>
</dbReference>
<keyword evidence="6" id="KW-1185">Reference proteome</keyword>
<feature type="compositionally biased region" description="Acidic residues" evidence="3">
    <location>
        <begin position="576"/>
        <end position="587"/>
    </location>
</feature>
<evidence type="ECO:0000313" key="6">
    <source>
        <dbReference type="Proteomes" id="UP000652761"/>
    </source>
</evidence>
<feature type="region of interest" description="Disordered" evidence="3">
    <location>
        <begin position="341"/>
        <end position="394"/>
    </location>
</feature>